<sequence>MIDRRGGATVATAGLSLRGARGWVYQEIGFQAQPGELVVFEGPAGSGRTSLLLTLAGRMRPTAGTAEVDGLPLPAQAGHVREFTALGPMAGVNELDDSLSVSAHLRERQLLHMPLIGLPARRETFARAHAALAATGLVAERLPAGLRTAAGALTLLDRFRLGMALALMGQPRLVCVDDVDDRLHSAERAAAWQLLRAVADGGVTVLAATTDTAHAALGLADRTVHMLGEEHAARFGGLADARV</sequence>
<evidence type="ECO:0000313" key="4">
    <source>
        <dbReference type="EMBL" id="XCM80806.1"/>
    </source>
</evidence>
<dbReference type="InterPro" id="IPR003593">
    <property type="entry name" value="AAA+_ATPase"/>
</dbReference>
<name>A0AAU8JWP6_9ACTN</name>
<dbReference type="GO" id="GO:0016887">
    <property type="term" value="F:ATP hydrolysis activity"/>
    <property type="evidence" value="ECO:0007669"/>
    <property type="project" value="InterPro"/>
</dbReference>
<evidence type="ECO:0000256" key="2">
    <source>
        <dbReference type="ARBA" id="ARBA00022840"/>
    </source>
</evidence>
<dbReference type="SMART" id="SM00382">
    <property type="entry name" value="AAA"/>
    <property type="match status" value="1"/>
</dbReference>
<evidence type="ECO:0000256" key="1">
    <source>
        <dbReference type="ARBA" id="ARBA00022741"/>
    </source>
</evidence>
<dbReference type="PANTHER" id="PTHR24220:SF659">
    <property type="entry name" value="TRANSPORTER, PUTATIVE-RELATED"/>
    <property type="match status" value="1"/>
</dbReference>
<evidence type="ECO:0000259" key="3">
    <source>
        <dbReference type="PROSITE" id="PS50893"/>
    </source>
</evidence>
<dbReference type="Gene3D" id="3.40.50.300">
    <property type="entry name" value="P-loop containing nucleotide triphosphate hydrolases"/>
    <property type="match status" value="1"/>
</dbReference>
<feature type="domain" description="ABC transporter" evidence="3">
    <location>
        <begin position="10"/>
        <end position="243"/>
    </location>
</feature>
<dbReference type="KEGG" id="kcm:ABWK59_18725"/>
<accession>A0AAU8JWP6</accession>
<dbReference type="PANTHER" id="PTHR24220">
    <property type="entry name" value="IMPORT ATP-BINDING PROTEIN"/>
    <property type="match status" value="1"/>
</dbReference>
<dbReference type="PROSITE" id="PS50893">
    <property type="entry name" value="ABC_TRANSPORTER_2"/>
    <property type="match status" value="1"/>
</dbReference>
<keyword evidence="2 4" id="KW-0067">ATP-binding</keyword>
<organism evidence="4">
    <name type="scientific">Kitasatospora camelliae</name>
    <dbReference type="NCBI Taxonomy" id="3156397"/>
    <lineage>
        <taxon>Bacteria</taxon>
        <taxon>Bacillati</taxon>
        <taxon>Actinomycetota</taxon>
        <taxon>Actinomycetes</taxon>
        <taxon>Kitasatosporales</taxon>
        <taxon>Streptomycetaceae</taxon>
        <taxon>Kitasatospora</taxon>
    </lineage>
</organism>
<dbReference type="GO" id="GO:0005886">
    <property type="term" value="C:plasma membrane"/>
    <property type="evidence" value="ECO:0007669"/>
    <property type="project" value="TreeGrafter"/>
</dbReference>
<dbReference type="InterPro" id="IPR027417">
    <property type="entry name" value="P-loop_NTPase"/>
</dbReference>
<dbReference type="EMBL" id="CP159872">
    <property type="protein sequence ID" value="XCM80806.1"/>
    <property type="molecule type" value="Genomic_DNA"/>
</dbReference>
<dbReference type="Pfam" id="PF00005">
    <property type="entry name" value="ABC_tran"/>
    <property type="match status" value="1"/>
</dbReference>
<dbReference type="RefSeq" id="WP_354641740.1">
    <property type="nucleotide sequence ID" value="NZ_CP159872.1"/>
</dbReference>
<proteinExistence type="predicted"/>
<dbReference type="InterPro" id="IPR003439">
    <property type="entry name" value="ABC_transporter-like_ATP-bd"/>
</dbReference>
<dbReference type="AlphaFoldDB" id="A0AAU8JWP6"/>
<protein>
    <submittedName>
        <fullName evidence="4">ATP-binding cassette domain-containing protein</fullName>
    </submittedName>
</protein>
<gene>
    <name evidence="4" type="ORF">ABWK59_18725</name>
</gene>
<dbReference type="GO" id="GO:0022857">
    <property type="term" value="F:transmembrane transporter activity"/>
    <property type="evidence" value="ECO:0007669"/>
    <property type="project" value="TreeGrafter"/>
</dbReference>
<dbReference type="SUPFAM" id="SSF52540">
    <property type="entry name" value="P-loop containing nucleoside triphosphate hydrolases"/>
    <property type="match status" value="1"/>
</dbReference>
<dbReference type="InterPro" id="IPR015854">
    <property type="entry name" value="ABC_transpr_LolD-like"/>
</dbReference>
<keyword evidence="1" id="KW-0547">Nucleotide-binding</keyword>
<dbReference type="GO" id="GO:0005524">
    <property type="term" value="F:ATP binding"/>
    <property type="evidence" value="ECO:0007669"/>
    <property type="project" value="UniProtKB-KW"/>
</dbReference>
<reference evidence="4" key="1">
    <citation type="submission" date="2024-06" db="EMBL/GenBank/DDBJ databases">
        <title>The genome sequences of Kitasatospora sp. strain HUAS MG31.</title>
        <authorList>
            <person name="Mo P."/>
        </authorList>
    </citation>
    <scope>NUCLEOTIDE SEQUENCE</scope>
    <source>
        <strain evidence="4">HUAS MG31</strain>
    </source>
</reference>